<dbReference type="GO" id="GO:0005741">
    <property type="term" value="C:mitochondrial outer membrane"/>
    <property type="evidence" value="ECO:0007669"/>
    <property type="project" value="UniProtKB-SubCell"/>
</dbReference>
<dbReference type="RefSeq" id="XP_040646233.1">
    <property type="nucleotide sequence ID" value="XM_040789280.1"/>
</dbReference>
<dbReference type="InterPro" id="IPR027094">
    <property type="entry name" value="Mitofusin_fam"/>
</dbReference>
<dbReference type="Proteomes" id="UP000070168">
    <property type="component" value="Unassembled WGS sequence"/>
</dbReference>
<feature type="region of interest" description="Disordered" evidence="12">
    <location>
        <begin position="1"/>
        <end position="51"/>
    </location>
</feature>
<dbReference type="EMBL" id="LHQR01000065">
    <property type="protein sequence ID" value="KXG47697.1"/>
    <property type="molecule type" value="Genomic_DNA"/>
</dbReference>
<accession>A0A135LFF1</accession>
<evidence type="ECO:0000256" key="5">
    <source>
        <dbReference type="ARBA" id="ARBA00022801"/>
    </source>
</evidence>
<dbReference type="GO" id="GO:0008053">
    <property type="term" value="P:mitochondrial fusion"/>
    <property type="evidence" value="ECO:0007669"/>
    <property type="project" value="TreeGrafter"/>
</dbReference>
<feature type="compositionally biased region" description="Basic and acidic residues" evidence="12">
    <location>
        <begin position="522"/>
        <end position="536"/>
    </location>
</feature>
<feature type="region of interest" description="Disordered" evidence="12">
    <location>
        <begin position="500"/>
        <end position="536"/>
    </location>
</feature>
<evidence type="ECO:0000256" key="3">
    <source>
        <dbReference type="ARBA" id="ARBA00022741"/>
    </source>
</evidence>
<dbReference type="OrthoDB" id="9984778at2759"/>
<feature type="region of interest" description="Disordered" evidence="12">
    <location>
        <begin position="56"/>
        <end position="75"/>
    </location>
</feature>
<dbReference type="Pfam" id="PF00350">
    <property type="entry name" value="Dynamin_N"/>
    <property type="match status" value="1"/>
</dbReference>
<dbReference type="GO" id="GO:0005525">
    <property type="term" value="F:GTP binding"/>
    <property type="evidence" value="ECO:0007669"/>
    <property type="project" value="UniProtKB-KW"/>
</dbReference>
<evidence type="ECO:0000256" key="9">
    <source>
        <dbReference type="ARBA" id="ARBA00023134"/>
    </source>
</evidence>
<dbReference type="Gene3D" id="3.40.50.300">
    <property type="entry name" value="P-loop containing nucleotide triphosphate hydrolases"/>
    <property type="match status" value="1"/>
</dbReference>
<evidence type="ECO:0000313" key="15">
    <source>
        <dbReference type="Proteomes" id="UP000070168"/>
    </source>
</evidence>
<keyword evidence="6" id="KW-1133">Transmembrane helix</keyword>
<evidence type="ECO:0000256" key="4">
    <source>
        <dbReference type="ARBA" id="ARBA00022787"/>
    </source>
</evidence>
<comment type="subcellular location">
    <subcellularLocation>
        <location evidence="1">Mitochondrion outer membrane</location>
        <topology evidence="1">Multi-pass membrane protein</topology>
    </subcellularLocation>
</comment>
<dbReference type="InterPro" id="IPR030381">
    <property type="entry name" value="G_DYNAMIN_dom"/>
</dbReference>
<protein>
    <recommendedName>
        <fullName evidence="13">Dynamin-type G domain-containing protein</fullName>
    </recommendedName>
</protein>
<sequence>MSQEYHPGEGSSSRAGSSRFSGEEEFPEKNPFFRPPPTYMTVGNGSTSDSATALMTSLNQDSGYGGSIADTEEDASSAWRAGLMEDRPTPVHTPTRPGEWNPAAEHEKQVVASHVSQLLYNSNRTKLARAISRTIDTLKELQDMNRQWPAHYPSVQSTPSSPADRPSLHRTQSDLGGNDSRSSSPSRPDLRRAATLAESDDLGESSAAAQRRVPTEPRLMTPQIAQEFSILKLDLKLGALSQAELVHSLEKASVAALLDGKISQSMKHLLSLRDRIEDTSSKVLITGDLNAGKSTFCNALLRRKVLPEDQQPCTSIFCEVLDARENGSIEEVHAVHKDTPYNRNDESTFDVYSLAELEEIVIDNTKYMQCKVYVKDVRSIDESLLNNGVVDIALIDAPGLNSDSLKTTAVFARQEEIDVVVFVVSAANHFTLSAKEFILNAAHEKAYIFMVVNGFDQIRDKQRCERMILEQIGKLSPRTYKEASELVHFVSSNAIPVAPAVSQSGSGGDGGGSDPHDDDDDKDPKDKGKGKEREKLQDFENLEGALRRFVLEKRSRSKLAPARTYLLNLLADLGSLATVNRDVAQAELKRVTDELAELVPAFENGKKKKGEVAEGVNKAIDESCDDVYNHTRSTLTNTITRVSDADLGVEYHGLFSAFQYAEELKLAMLDQIASSVNDCEDYAREKTVQGVGFIQNIGLLHIGEDKFTPLSFRADAMFRRGRRHTFARQVDAEVELWDFFDVAGLWERQEKMAGTGVAMTAVTVLGGRALGGFSWVDSALSAVKVIGPNNMRRLFLPSILAAAVLTTAYVLSSIPTTLPSRLSRKIAATLAEMDYVHSNANRISTEVRRMLRMPAGNLQTCLSQDIEDLGRRKQEVTKIKQESDVATKYFSNLFRDSSENRRSIENLDLDAPLPGGMAAAMQT</sequence>
<dbReference type="GO" id="GO:0051646">
    <property type="term" value="P:mitochondrion localization"/>
    <property type="evidence" value="ECO:0007669"/>
    <property type="project" value="TreeGrafter"/>
</dbReference>
<dbReference type="PANTHER" id="PTHR10465">
    <property type="entry name" value="TRANSMEMBRANE GTPASE FZO1"/>
    <property type="match status" value="1"/>
</dbReference>
<feature type="compositionally biased region" description="Low complexity" evidence="12">
    <location>
        <begin position="8"/>
        <end position="20"/>
    </location>
</feature>
<keyword evidence="2" id="KW-0812">Transmembrane</keyword>
<keyword evidence="4" id="KW-1000">Mitochondrion outer membrane</keyword>
<gene>
    <name evidence="14" type="ORF">PGRI_015670</name>
</gene>
<evidence type="ECO:0000259" key="13">
    <source>
        <dbReference type="PROSITE" id="PS51718"/>
    </source>
</evidence>
<evidence type="ECO:0000313" key="14">
    <source>
        <dbReference type="EMBL" id="KXG47697.1"/>
    </source>
</evidence>
<dbReference type="AlphaFoldDB" id="A0A135LFF1"/>
<keyword evidence="5" id="KW-0378">Hydrolase</keyword>
<dbReference type="OMA" id="RCERMIL"/>
<dbReference type="GeneID" id="63704580"/>
<proteinExistence type="predicted"/>
<name>A0A135LFF1_PENPA</name>
<dbReference type="InterPro" id="IPR027417">
    <property type="entry name" value="P-loop_NTPase"/>
</dbReference>
<keyword evidence="15" id="KW-1185">Reference proteome</keyword>
<dbReference type="InterPro" id="IPR045063">
    <property type="entry name" value="Dynamin_N"/>
</dbReference>
<feature type="compositionally biased region" description="Polar residues" evidence="12">
    <location>
        <begin position="41"/>
        <end position="51"/>
    </location>
</feature>
<keyword evidence="9" id="KW-0342">GTP-binding</keyword>
<evidence type="ECO:0000256" key="10">
    <source>
        <dbReference type="ARBA" id="ARBA00023136"/>
    </source>
</evidence>
<keyword evidence="3" id="KW-0547">Nucleotide-binding</keyword>
<comment type="caution">
    <text evidence="14">The sequence shown here is derived from an EMBL/GenBank/DDBJ whole genome shotgun (WGS) entry which is preliminary data.</text>
</comment>
<dbReference type="PANTHER" id="PTHR10465:SF0">
    <property type="entry name" value="SARCALUMENIN"/>
    <property type="match status" value="1"/>
</dbReference>
<organism evidence="14 15">
    <name type="scientific">Penicillium patulum</name>
    <name type="common">Penicillium griseofulvum</name>
    <dbReference type="NCBI Taxonomy" id="5078"/>
    <lineage>
        <taxon>Eukaryota</taxon>
        <taxon>Fungi</taxon>
        <taxon>Dikarya</taxon>
        <taxon>Ascomycota</taxon>
        <taxon>Pezizomycotina</taxon>
        <taxon>Eurotiomycetes</taxon>
        <taxon>Eurotiomycetidae</taxon>
        <taxon>Eurotiales</taxon>
        <taxon>Aspergillaceae</taxon>
        <taxon>Penicillium</taxon>
    </lineage>
</organism>
<comment type="catalytic activity">
    <reaction evidence="11">
        <text>GTP + H2O = GDP + phosphate + H(+)</text>
        <dbReference type="Rhea" id="RHEA:19669"/>
        <dbReference type="ChEBI" id="CHEBI:15377"/>
        <dbReference type="ChEBI" id="CHEBI:15378"/>
        <dbReference type="ChEBI" id="CHEBI:37565"/>
        <dbReference type="ChEBI" id="CHEBI:43474"/>
        <dbReference type="ChEBI" id="CHEBI:58189"/>
    </reaction>
</comment>
<dbReference type="FunFam" id="3.40.50.300:FF:000638">
    <property type="entry name" value="Transmembrane GTPase Fzo1, putative"/>
    <property type="match status" value="1"/>
</dbReference>
<evidence type="ECO:0000256" key="12">
    <source>
        <dbReference type="SAM" id="MobiDB-lite"/>
    </source>
</evidence>
<keyword evidence="7" id="KW-0175">Coiled coil</keyword>
<dbReference type="STRING" id="5078.A0A135LFF1"/>
<evidence type="ECO:0000256" key="1">
    <source>
        <dbReference type="ARBA" id="ARBA00004374"/>
    </source>
</evidence>
<dbReference type="SUPFAM" id="SSF52540">
    <property type="entry name" value="P-loop containing nucleoside triphosphate hydrolases"/>
    <property type="match status" value="1"/>
</dbReference>
<evidence type="ECO:0000256" key="7">
    <source>
        <dbReference type="ARBA" id="ARBA00023054"/>
    </source>
</evidence>
<evidence type="ECO:0000256" key="8">
    <source>
        <dbReference type="ARBA" id="ARBA00023128"/>
    </source>
</evidence>
<dbReference type="PROSITE" id="PS51718">
    <property type="entry name" value="G_DYNAMIN_2"/>
    <property type="match status" value="1"/>
</dbReference>
<feature type="domain" description="Dynamin-type G" evidence="13">
    <location>
        <begin position="277"/>
        <end position="561"/>
    </location>
</feature>
<feature type="region of interest" description="Disordered" evidence="12">
    <location>
        <begin position="150"/>
        <end position="191"/>
    </location>
</feature>
<keyword evidence="10" id="KW-0472">Membrane</keyword>
<evidence type="ECO:0000256" key="11">
    <source>
        <dbReference type="ARBA" id="ARBA00048548"/>
    </source>
</evidence>
<keyword evidence="8" id="KW-0496">Mitochondrion</keyword>
<evidence type="ECO:0000256" key="6">
    <source>
        <dbReference type="ARBA" id="ARBA00022989"/>
    </source>
</evidence>
<reference evidence="14 15" key="1">
    <citation type="journal article" date="2016" name="BMC Genomics">
        <title>Genome sequencing and secondary metabolism of the postharvest pathogen Penicillium griseofulvum.</title>
        <authorList>
            <person name="Banani H."/>
            <person name="Marcet-Houben M."/>
            <person name="Ballester A.R."/>
            <person name="Abbruscato P."/>
            <person name="Gonzalez-Candelas L."/>
            <person name="Gabaldon T."/>
            <person name="Spadaro D."/>
        </authorList>
    </citation>
    <scope>NUCLEOTIDE SEQUENCE [LARGE SCALE GENOMIC DNA]</scope>
    <source>
        <strain evidence="14 15">PG3</strain>
    </source>
</reference>
<evidence type="ECO:0000256" key="2">
    <source>
        <dbReference type="ARBA" id="ARBA00022692"/>
    </source>
</evidence>
<dbReference type="GO" id="GO:0003924">
    <property type="term" value="F:GTPase activity"/>
    <property type="evidence" value="ECO:0007669"/>
    <property type="project" value="InterPro"/>
</dbReference>